<sequence length="104" mass="11232">MTKLECSVTNCVHNSDQCCCKSSILVDGHKAASAEDTCCASFDENKGGLFTNLFKTPETRLEVSCDAQKCVYNEDCRCVADKISINGDGAGQCAETRCSTFKAR</sequence>
<dbReference type="InterPro" id="IPR011437">
    <property type="entry name" value="DUF1540"/>
</dbReference>
<feature type="domain" description="DUF1540" evidence="1">
    <location>
        <begin position="5"/>
        <end position="42"/>
    </location>
</feature>
<dbReference type="AlphaFoldDB" id="A0A9D2N1V2"/>
<protein>
    <submittedName>
        <fullName evidence="2">DUF1540 domain-containing protein</fullName>
    </submittedName>
</protein>
<accession>A0A9D2N1V2</accession>
<reference evidence="2" key="2">
    <citation type="submission" date="2021-04" db="EMBL/GenBank/DDBJ databases">
        <authorList>
            <person name="Gilroy R."/>
        </authorList>
    </citation>
    <scope>NUCLEOTIDE SEQUENCE</scope>
    <source>
        <strain evidence="2">CHK180-15479</strain>
    </source>
</reference>
<name>A0A9D2N1V2_9FIRM</name>
<organism evidence="2 3">
    <name type="scientific">Candidatus Enterocloster excrementipullorum</name>
    <dbReference type="NCBI Taxonomy" id="2838559"/>
    <lineage>
        <taxon>Bacteria</taxon>
        <taxon>Bacillati</taxon>
        <taxon>Bacillota</taxon>
        <taxon>Clostridia</taxon>
        <taxon>Lachnospirales</taxon>
        <taxon>Lachnospiraceae</taxon>
        <taxon>Enterocloster</taxon>
    </lineage>
</organism>
<feature type="domain" description="DUF1540" evidence="1">
    <location>
        <begin position="63"/>
        <end position="101"/>
    </location>
</feature>
<evidence type="ECO:0000259" key="1">
    <source>
        <dbReference type="Pfam" id="PF07561"/>
    </source>
</evidence>
<gene>
    <name evidence="2" type="ORF">H9704_12820</name>
</gene>
<evidence type="ECO:0000313" key="2">
    <source>
        <dbReference type="EMBL" id="HJC07005.1"/>
    </source>
</evidence>
<dbReference type="EMBL" id="DWWT01000067">
    <property type="protein sequence ID" value="HJC07005.1"/>
    <property type="molecule type" value="Genomic_DNA"/>
</dbReference>
<dbReference type="Proteomes" id="UP000823910">
    <property type="component" value="Unassembled WGS sequence"/>
</dbReference>
<comment type="caution">
    <text evidence="2">The sequence shown here is derived from an EMBL/GenBank/DDBJ whole genome shotgun (WGS) entry which is preliminary data.</text>
</comment>
<evidence type="ECO:0000313" key="3">
    <source>
        <dbReference type="Proteomes" id="UP000823910"/>
    </source>
</evidence>
<dbReference type="Pfam" id="PF07561">
    <property type="entry name" value="DUF1540"/>
    <property type="match status" value="2"/>
</dbReference>
<reference evidence="2" key="1">
    <citation type="journal article" date="2021" name="PeerJ">
        <title>Extensive microbial diversity within the chicken gut microbiome revealed by metagenomics and culture.</title>
        <authorList>
            <person name="Gilroy R."/>
            <person name="Ravi A."/>
            <person name="Getino M."/>
            <person name="Pursley I."/>
            <person name="Horton D.L."/>
            <person name="Alikhan N.F."/>
            <person name="Baker D."/>
            <person name="Gharbi K."/>
            <person name="Hall N."/>
            <person name="Watson M."/>
            <person name="Adriaenssens E.M."/>
            <person name="Foster-Nyarko E."/>
            <person name="Jarju S."/>
            <person name="Secka A."/>
            <person name="Antonio M."/>
            <person name="Oren A."/>
            <person name="Chaudhuri R.R."/>
            <person name="La Ragione R."/>
            <person name="Hildebrand F."/>
            <person name="Pallen M.J."/>
        </authorList>
    </citation>
    <scope>NUCLEOTIDE SEQUENCE</scope>
    <source>
        <strain evidence="2">CHK180-15479</strain>
    </source>
</reference>
<proteinExistence type="predicted"/>